<dbReference type="Gene3D" id="3.30.200.20">
    <property type="entry name" value="Phosphorylase Kinase, domain 1"/>
    <property type="match status" value="1"/>
</dbReference>
<dbReference type="InterPro" id="IPR011009">
    <property type="entry name" value="Kinase-like_dom_sf"/>
</dbReference>
<evidence type="ECO:0000256" key="3">
    <source>
        <dbReference type="ARBA" id="ARBA00022679"/>
    </source>
</evidence>
<feature type="compositionally biased region" description="Low complexity" evidence="9">
    <location>
        <begin position="107"/>
        <end position="119"/>
    </location>
</feature>
<feature type="compositionally biased region" description="Low complexity" evidence="9">
    <location>
        <begin position="37"/>
        <end position="54"/>
    </location>
</feature>
<evidence type="ECO:0000313" key="11">
    <source>
        <dbReference type="EMBL" id="GGM88595.1"/>
    </source>
</evidence>
<dbReference type="SUPFAM" id="SSF48452">
    <property type="entry name" value="TPR-like"/>
    <property type="match status" value="1"/>
</dbReference>
<dbReference type="InterPro" id="IPR000719">
    <property type="entry name" value="Prot_kinase_dom"/>
</dbReference>
<evidence type="ECO:0000256" key="4">
    <source>
        <dbReference type="ARBA" id="ARBA00022741"/>
    </source>
</evidence>
<keyword evidence="2" id="KW-0723">Serine/threonine-protein kinase</keyword>
<dbReference type="SUPFAM" id="SSF56112">
    <property type="entry name" value="Protein kinase-like (PK-like)"/>
    <property type="match status" value="1"/>
</dbReference>
<keyword evidence="3" id="KW-0808">Transferase</keyword>
<dbReference type="PANTHER" id="PTHR24363:SF0">
    <property type="entry name" value="SERINE_THREONINE KINASE LIKE DOMAIN CONTAINING 1"/>
    <property type="match status" value="1"/>
</dbReference>
<evidence type="ECO:0000256" key="5">
    <source>
        <dbReference type="ARBA" id="ARBA00022777"/>
    </source>
</evidence>
<dbReference type="InterPro" id="IPR031634">
    <property type="entry name" value="PknG_rubred"/>
</dbReference>
<gene>
    <name evidence="11" type="ORF">GCM10011609_26680</name>
</gene>
<keyword evidence="12" id="KW-1185">Reference proteome</keyword>
<comment type="catalytic activity">
    <reaction evidence="8">
        <text>L-seryl-[protein] + ATP = O-phospho-L-seryl-[protein] + ADP + H(+)</text>
        <dbReference type="Rhea" id="RHEA:17989"/>
        <dbReference type="Rhea" id="RHEA-COMP:9863"/>
        <dbReference type="Rhea" id="RHEA-COMP:11604"/>
        <dbReference type="ChEBI" id="CHEBI:15378"/>
        <dbReference type="ChEBI" id="CHEBI:29999"/>
        <dbReference type="ChEBI" id="CHEBI:30616"/>
        <dbReference type="ChEBI" id="CHEBI:83421"/>
        <dbReference type="ChEBI" id="CHEBI:456216"/>
        <dbReference type="EC" id="2.7.11.1"/>
    </reaction>
</comment>
<dbReference type="Proteomes" id="UP000597656">
    <property type="component" value="Unassembled WGS sequence"/>
</dbReference>
<evidence type="ECO:0000256" key="8">
    <source>
        <dbReference type="ARBA" id="ARBA00048679"/>
    </source>
</evidence>
<dbReference type="PANTHER" id="PTHR24363">
    <property type="entry name" value="SERINE/THREONINE PROTEIN KINASE"/>
    <property type="match status" value="1"/>
</dbReference>
<name>A0ABQ2HQD8_9PSEU</name>
<organism evidence="11 12">
    <name type="scientific">Lentzea pudingi</name>
    <dbReference type="NCBI Taxonomy" id="1789439"/>
    <lineage>
        <taxon>Bacteria</taxon>
        <taxon>Bacillati</taxon>
        <taxon>Actinomycetota</taxon>
        <taxon>Actinomycetes</taxon>
        <taxon>Pseudonocardiales</taxon>
        <taxon>Pseudonocardiaceae</taxon>
        <taxon>Lentzea</taxon>
    </lineage>
</organism>
<evidence type="ECO:0000256" key="7">
    <source>
        <dbReference type="ARBA" id="ARBA00047899"/>
    </source>
</evidence>
<dbReference type="EMBL" id="BMNC01000003">
    <property type="protein sequence ID" value="GGM88595.1"/>
    <property type="molecule type" value="Genomic_DNA"/>
</dbReference>
<dbReference type="Pfam" id="PF16918">
    <property type="entry name" value="PknG_TPR"/>
    <property type="match status" value="1"/>
</dbReference>
<dbReference type="GO" id="GO:0016301">
    <property type="term" value="F:kinase activity"/>
    <property type="evidence" value="ECO:0007669"/>
    <property type="project" value="UniProtKB-KW"/>
</dbReference>
<comment type="caution">
    <text evidence="11">The sequence shown here is derived from an EMBL/GenBank/DDBJ whole genome shotgun (WGS) entry which is preliminary data.</text>
</comment>
<keyword evidence="6" id="KW-0067">ATP-binding</keyword>
<accession>A0ABQ2HQD8</accession>
<dbReference type="Gene3D" id="1.25.40.10">
    <property type="entry name" value="Tetratricopeptide repeat domain"/>
    <property type="match status" value="1"/>
</dbReference>
<proteinExistence type="predicted"/>
<dbReference type="InterPro" id="IPR031636">
    <property type="entry name" value="PknG_TPR"/>
</dbReference>
<reference evidence="12" key="1">
    <citation type="journal article" date="2019" name="Int. J. Syst. Evol. Microbiol.">
        <title>The Global Catalogue of Microorganisms (GCM) 10K type strain sequencing project: providing services to taxonomists for standard genome sequencing and annotation.</title>
        <authorList>
            <consortium name="The Broad Institute Genomics Platform"/>
            <consortium name="The Broad Institute Genome Sequencing Center for Infectious Disease"/>
            <person name="Wu L."/>
            <person name="Ma J."/>
        </authorList>
    </citation>
    <scope>NUCLEOTIDE SEQUENCE [LARGE SCALE GENOMIC DNA]</scope>
    <source>
        <strain evidence="12">CGMCC 4.7319</strain>
    </source>
</reference>
<feature type="domain" description="Protein kinase" evidence="10">
    <location>
        <begin position="144"/>
        <end position="411"/>
    </location>
</feature>
<sequence>MNACARPGCKGTIDEWGFCDDCGHKAKSASPPPAPVVPTAAPASVPASVPSTAPGQTAPSRPTSVPWRRSGVVLPSLPPRDPATETSAVVVVPETRRHCRRCNEPVGRGAAGEPGPTEGECPKDGARFSFTPGLTKGEQVADRYEIVRCLAYGGQGWVYLARDTHLSDADTVHWVVLKGLIDTDDPSALDQAINERRHLLKVKHPNVVKINDFVTHRDARSGRLDGYIVMEYVDGPSLQELFLEHRDHRGQRAPLPLTHVLAYAMDVVQALGHLHSLGLLYCDFKPDNALYAGGEVKLIDLGAAVRADDPGDTLLATPGFAAPELREKGPSVQSDLYTVGRTLAVLSIEFHGFTREENWYALPSRTVTPLFTAHEAYYRLLRRATHIDPGKRFSSAEEMYGQLEGVLHEVLAAQDGTARQPVSTRFSIERRTFGTESTEDDEIDWTRTPDALPSPLVDPRDPAAAHLASITASTPDDLITALEAIPVESDEVKLQLVAVRIAHGQLEQARADLAELAEAAPGDWRLAWYRGILAMAAGQPRDAVAEFDAVFDAVPGELSPKLALAAAAEAFGDDERAGELYRLVWRTDTRYVSAAFGLARVLRRQGDLAAAVEALDGVPESSSQHVPAQVAAIHARLSPDAAKPHLLDASARLERLRMGIEQQADLSVRVLEAALDWVTASAETGHTGEVLGRPLEERELRFGLEQAYRDLASVTDAASRRIELVREANRVRPRTLF</sequence>
<evidence type="ECO:0000256" key="9">
    <source>
        <dbReference type="SAM" id="MobiDB-lite"/>
    </source>
</evidence>
<evidence type="ECO:0000259" key="10">
    <source>
        <dbReference type="PROSITE" id="PS50011"/>
    </source>
</evidence>
<evidence type="ECO:0000256" key="2">
    <source>
        <dbReference type="ARBA" id="ARBA00022527"/>
    </source>
</evidence>
<dbReference type="Gene3D" id="1.10.510.10">
    <property type="entry name" value="Transferase(Phosphotransferase) domain 1"/>
    <property type="match status" value="1"/>
</dbReference>
<evidence type="ECO:0000256" key="1">
    <source>
        <dbReference type="ARBA" id="ARBA00012513"/>
    </source>
</evidence>
<evidence type="ECO:0000256" key="6">
    <source>
        <dbReference type="ARBA" id="ARBA00022840"/>
    </source>
</evidence>
<dbReference type="EC" id="2.7.11.1" evidence="1"/>
<comment type="catalytic activity">
    <reaction evidence="7">
        <text>L-threonyl-[protein] + ATP = O-phospho-L-threonyl-[protein] + ADP + H(+)</text>
        <dbReference type="Rhea" id="RHEA:46608"/>
        <dbReference type="Rhea" id="RHEA-COMP:11060"/>
        <dbReference type="Rhea" id="RHEA-COMP:11605"/>
        <dbReference type="ChEBI" id="CHEBI:15378"/>
        <dbReference type="ChEBI" id="CHEBI:30013"/>
        <dbReference type="ChEBI" id="CHEBI:30616"/>
        <dbReference type="ChEBI" id="CHEBI:61977"/>
        <dbReference type="ChEBI" id="CHEBI:456216"/>
        <dbReference type="EC" id="2.7.11.1"/>
    </reaction>
</comment>
<keyword evidence="4" id="KW-0547">Nucleotide-binding</keyword>
<keyword evidence="5 11" id="KW-0418">Kinase</keyword>
<evidence type="ECO:0000313" key="12">
    <source>
        <dbReference type="Proteomes" id="UP000597656"/>
    </source>
</evidence>
<dbReference type="Pfam" id="PF16919">
    <property type="entry name" value="PknG_rubred"/>
    <property type="match status" value="1"/>
</dbReference>
<feature type="region of interest" description="Disordered" evidence="9">
    <location>
        <begin position="431"/>
        <end position="458"/>
    </location>
</feature>
<dbReference type="Pfam" id="PF00069">
    <property type="entry name" value="Pkinase"/>
    <property type="match status" value="1"/>
</dbReference>
<feature type="region of interest" description="Disordered" evidence="9">
    <location>
        <begin position="24"/>
        <end position="69"/>
    </location>
</feature>
<dbReference type="CDD" id="cd14014">
    <property type="entry name" value="STKc_PknB_like"/>
    <property type="match status" value="1"/>
</dbReference>
<feature type="region of interest" description="Disordered" evidence="9">
    <location>
        <begin position="105"/>
        <end position="124"/>
    </location>
</feature>
<dbReference type="PROSITE" id="PS50011">
    <property type="entry name" value="PROTEIN_KINASE_DOM"/>
    <property type="match status" value="1"/>
</dbReference>
<dbReference type="InterPro" id="IPR011990">
    <property type="entry name" value="TPR-like_helical_dom_sf"/>
</dbReference>
<protein>
    <recommendedName>
        <fullName evidence="1">non-specific serine/threonine protein kinase</fullName>
        <ecNumber evidence="1">2.7.11.1</ecNumber>
    </recommendedName>
</protein>
<dbReference type="RefSeq" id="WP_189154985.1">
    <property type="nucleotide sequence ID" value="NZ_BMNC01000003.1"/>
</dbReference>